<dbReference type="InterPro" id="IPR050445">
    <property type="entry name" value="Bact_polysacc_biosynth/exp"/>
</dbReference>
<dbReference type="PANTHER" id="PTHR32309">
    <property type="entry name" value="TYROSINE-PROTEIN KINASE"/>
    <property type="match status" value="1"/>
</dbReference>
<dbReference type="AlphaFoldDB" id="A0A852RV61"/>
<organism evidence="1 2">
    <name type="scientific">Nocardioides kongjuensis</name>
    <dbReference type="NCBI Taxonomy" id="349522"/>
    <lineage>
        <taxon>Bacteria</taxon>
        <taxon>Bacillati</taxon>
        <taxon>Actinomycetota</taxon>
        <taxon>Actinomycetes</taxon>
        <taxon>Propionibacteriales</taxon>
        <taxon>Nocardioidaceae</taxon>
        <taxon>Nocardioides</taxon>
    </lineage>
</organism>
<dbReference type="Proteomes" id="UP000582231">
    <property type="component" value="Unassembled WGS sequence"/>
</dbReference>
<evidence type="ECO:0000313" key="2">
    <source>
        <dbReference type="Proteomes" id="UP000582231"/>
    </source>
</evidence>
<dbReference type="GO" id="GO:0004713">
    <property type="term" value="F:protein tyrosine kinase activity"/>
    <property type="evidence" value="ECO:0007669"/>
    <property type="project" value="TreeGrafter"/>
</dbReference>
<evidence type="ECO:0000313" key="1">
    <source>
        <dbReference type="EMBL" id="NYD33086.1"/>
    </source>
</evidence>
<comment type="caution">
    <text evidence="1">The sequence shown here is derived from an EMBL/GenBank/DDBJ whole genome shotgun (WGS) entry which is preliminary data.</text>
</comment>
<keyword evidence="2" id="KW-1185">Reference proteome</keyword>
<dbReference type="Gene3D" id="3.40.50.300">
    <property type="entry name" value="P-loop containing nucleotide triphosphate hydrolases"/>
    <property type="match status" value="1"/>
</dbReference>
<evidence type="ECO:0008006" key="3">
    <source>
        <dbReference type="Google" id="ProtNLM"/>
    </source>
</evidence>
<dbReference type="RefSeq" id="WP_179729181.1">
    <property type="nucleotide sequence ID" value="NZ_BAABEF010000001.1"/>
</dbReference>
<dbReference type="PANTHER" id="PTHR32309:SF13">
    <property type="entry name" value="FERRIC ENTEROBACTIN TRANSPORT PROTEIN FEPE"/>
    <property type="match status" value="1"/>
</dbReference>
<accession>A0A852RV61</accession>
<dbReference type="GO" id="GO:0005886">
    <property type="term" value="C:plasma membrane"/>
    <property type="evidence" value="ECO:0007669"/>
    <property type="project" value="TreeGrafter"/>
</dbReference>
<name>A0A852RV61_9ACTN</name>
<gene>
    <name evidence="1" type="ORF">BJ958_004632</name>
</gene>
<protein>
    <recommendedName>
        <fullName evidence="3">Polysaccharide chain length determinant N-terminal domain-containing protein</fullName>
    </recommendedName>
</protein>
<dbReference type="EMBL" id="JACCBF010000001">
    <property type="protein sequence ID" value="NYD33086.1"/>
    <property type="molecule type" value="Genomic_DNA"/>
</dbReference>
<reference evidence="1 2" key="1">
    <citation type="submission" date="2020-07" db="EMBL/GenBank/DDBJ databases">
        <title>Sequencing the genomes of 1000 actinobacteria strains.</title>
        <authorList>
            <person name="Klenk H.-P."/>
        </authorList>
    </citation>
    <scope>NUCLEOTIDE SEQUENCE [LARGE SCALE GENOMIC DNA]</scope>
    <source>
        <strain evidence="1 2">DSM 19082</strain>
    </source>
</reference>
<sequence length="470" mass="48993">MLPLRVVALALLAGLLAGAAAWGWGQRRAEEHVGTATIMLHPLEGNAYSPGGRGDDLVNLETEAQVLRSDTVARAVLDKLHEAGTPSDLLAAVTVVVPPNTQLLQITARGKDDATAVARASAFGDVYLEFRRSRTESAVYEQTSRLEELVKQREDERDAAVAHLDQLKSDAPERALIQQQVQEEVVQIGSLRAQLAAAQAVALDPGQVVTPGQVVGAGLWASPTRVGAIAGVLAALLVLGIAVVRRTGAAPGVVRHLDDLADAGPTVLGELRTPVRADSDVIAHARSVVLAVGSDRPPVVAVGAVGAGASIAFPALVDSFVRARYEVVAVDLTRRADRQAMAELVMQQAVVADVLVEDGHFRNRLRPLEPLPGAVDAAPPTDDLDDLAASAEMRRILAELAKRADLVLLRSPGLGTTVGRAVLVAATAVVAEVPQGSATEADLAVLTAEAERVGTVVAGLVLTHGRGDES</sequence>
<dbReference type="InterPro" id="IPR027417">
    <property type="entry name" value="P-loop_NTPase"/>
</dbReference>
<proteinExistence type="predicted"/>